<sequence length="193" mass="20884">MAGKPSEILNNLEKLFKKAPFEASDASKSDCLRREIVASTALPPRSATATHHAMWNTGITYQKATAEPIAFYFASSGVWSMGICSRTIGQLTRKKALGAGLIVSVLGTLSTSKKKMAESGNEFAEANFKPYLDGKPMIFHQGSTGFSHYFSSQLYGQQAESFILIRRASSSARTGGLLHINNGEVLTPHKGDH</sequence>
<dbReference type="Proteomes" id="UP000182235">
    <property type="component" value="Unassembled WGS sequence"/>
</dbReference>
<keyword evidence="2" id="KW-1185">Reference proteome</keyword>
<protein>
    <submittedName>
        <fullName evidence="1">Uncharacterized protein</fullName>
    </submittedName>
</protein>
<dbReference type="AlphaFoldDB" id="A0A1J9QL83"/>
<name>A0A1J9QL83_9EURO</name>
<dbReference type="EMBL" id="LGRN01000099">
    <property type="protein sequence ID" value="OJD16636.1"/>
    <property type="molecule type" value="Genomic_DNA"/>
</dbReference>
<reference evidence="1 2" key="1">
    <citation type="submission" date="2015-07" db="EMBL/GenBank/DDBJ databases">
        <title>Emmonsia species relationships and genome sequence.</title>
        <authorList>
            <consortium name="The Broad Institute Genomics Platform"/>
            <person name="Cuomo C.A."/>
            <person name="Munoz J.F."/>
            <person name="Imamovic A."/>
            <person name="Priest M.E."/>
            <person name="Young S."/>
            <person name="Clay O.K."/>
            <person name="McEwen J.G."/>
        </authorList>
    </citation>
    <scope>NUCLEOTIDE SEQUENCE [LARGE SCALE GENOMIC DNA]</scope>
    <source>
        <strain evidence="1 2">UAMH 9510</strain>
    </source>
</reference>
<accession>A0A1J9QL83</accession>
<evidence type="ECO:0000313" key="2">
    <source>
        <dbReference type="Proteomes" id="UP000182235"/>
    </source>
</evidence>
<dbReference type="VEuPathDB" id="FungiDB:AJ78_03228"/>
<gene>
    <name evidence="1" type="ORF">AJ78_03228</name>
</gene>
<comment type="caution">
    <text evidence="1">The sequence shown here is derived from an EMBL/GenBank/DDBJ whole genome shotgun (WGS) entry which is preliminary data.</text>
</comment>
<organism evidence="1 2">
    <name type="scientific">Emergomyces pasteurianus Ep9510</name>
    <dbReference type="NCBI Taxonomy" id="1447872"/>
    <lineage>
        <taxon>Eukaryota</taxon>
        <taxon>Fungi</taxon>
        <taxon>Dikarya</taxon>
        <taxon>Ascomycota</taxon>
        <taxon>Pezizomycotina</taxon>
        <taxon>Eurotiomycetes</taxon>
        <taxon>Eurotiomycetidae</taxon>
        <taxon>Onygenales</taxon>
        <taxon>Ajellomycetaceae</taxon>
        <taxon>Emergomyces</taxon>
    </lineage>
</organism>
<evidence type="ECO:0000313" key="1">
    <source>
        <dbReference type="EMBL" id="OJD16636.1"/>
    </source>
</evidence>
<proteinExistence type="predicted"/>